<name>A0A5B7H6D7_PORTR</name>
<reference evidence="2 3" key="1">
    <citation type="submission" date="2019-05" db="EMBL/GenBank/DDBJ databases">
        <title>Another draft genome of Portunus trituberculatus and its Hox gene families provides insights of decapod evolution.</title>
        <authorList>
            <person name="Jeong J.-H."/>
            <person name="Song I."/>
            <person name="Kim S."/>
            <person name="Choi T."/>
            <person name="Kim D."/>
            <person name="Ryu S."/>
            <person name="Kim W."/>
        </authorList>
    </citation>
    <scope>NUCLEOTIDE SEQUENCE [LARGE SCALE GENOMIC DNA]</scope>
    <source>
        <tissue evidence="2">Muscle</tissue>
    </source>
</reference>
<dbReference type="Proteomes" id="UP000324222">
    <property type="component" value="Unassembled WGS sequence"/>
</dbReference>
<sequence length="79" mass="9561">MVSVTEQKPPTLPYTDFHHRHRRHRGIARERKENSCSIKARYCCHLEDTRREGSLEINGQNLHYFNPLHEFLKLYRITK</sequence>
<accession>A0A5B7H6D7</accession>
<gene>
    <name evidence="2" type="ORF">E2C01_061849</name>
</gene>
<evidence type="ECO:0000256" key="1">
    <source>
        <dbReference type="SAM" id="MobiDB-lite"/>
    </source>
</evidence>
<dbReference type="EMBL" id="VSRR010026573">
    <property type="protein sequence ID" value="MPC67670.1"/>
    <property type="molecule type" value="Genomic_DNA"/>
</dbReference>
<organism evidence="2 3">
    <name type="scientific">Portunus trituberculatus</name>
    <name type="common">Swimming crab</name>
    <name type="synonym">Neptunus trituberculatus</name>
    <dbReference type="NCBI Taxonomy" id="210409"/>
    <lineage>
        <taxon>Eukaryota</taxon>
        <taxon>Metazoa</taxon>
        <taxon>Ecdysozoa</taxon>
        <taxon>Arthropoda</taxon>
        <taxon>Crustacea</taxon>
        <taxon>Multicrustacea</taxon>
        <taxon>Malacostraca</taxon>
        <taxon>Eumalacostraca</taxon>
        <taxon>Eucarida</taxon>
        <taxon>Decapoda</taxon>
        <taxon>Pleocyemata</taxon>
        <taxon>Brachyura</taxon>
        <taxon>Eubrachyura</taxon>
        <taxon>Portunoidea</taxon>
        <taxon>Portunidae</taxon>
        <taxon>Portuninae</taxon>
        <taxon>Portunus</taxon>
    </lineage>
</organism>
<evidence type="ECO:0000313" key="3">
    <source>
        <dbReference type="Proteomes" id="UP000324222"/>
    </source>
</evidence>
<protein>
    <submittedName>
        <fullName evidence="2">Uncharacterized protein</fullName>
    </submittedName>
</protein>
<feature type="region of interest" description="Disordered" evidence="1">
    <location>
        <begin position="1"/>
        <end position="28"/>
    </location>
</feature>
<proteinExistence type="predicted"/>
<keyword evidence="3" id="KW-1185">Reference proteome</keyword>
<evidence type="ECO:0000313" key="2">
    <source>
        <dbReference type="EMBL" id="MPC67670.1"/>
    </source>
</evidence>
<dbReference type="AlphaFoldDB" id="A0A5B7H6D7"/>
<comment type="caution">
    <text evidence="2">The sequence shown here is derived from an EMBL/GenBank/DDBJ whole genome shotgun (WGS) entry which is preliminary data.</text>
</comment>